<keyword evidence="3" id="KW-0779">Telomere</keyword>
<sequence>MTNNETDNKNLIYTSPENHLNYYSKKLFKFNSFYNDPLGFPILLSSLLQLCEHQKRSILFSKLYPFDFKRILFIKNNPLESFHIKGKIISYKMKYLNGKDQIIICLDDISNFRLRSIQFKCPLQLLEHFNELGLDLFDQHCIIEYYRITKNNTLGNLIPFWQKCIIAENKINESVWNPDTIIIEDDNVDDEIHEPLLTNDDIACEETPTIYIIDDSQDMSLIDEQSIHLSLDHIHNMKQAYTTFVLSLIEHTSRRSSILNIDDLYEAPDIKNLLNHCIKNRYSQGYRLNELLSFFLNKLYEQNLILWNKENQTIDALMLRNIYKYLLKRIHAMLLIESLTITLDKEFIFNRLKLSTEEISMLTIINLTKIVLTNMSHGENRSIDSWWIEEKTNSFWIIHLLYT</sequence>
<evidence type="ECO:0000259" key="4">
    <source>
        <dbReference type="Pfam" id="PF10451"/>
    </source>
</evidence>
<comment type="caution">
    <text evidence="6">The sequence shown here is derived from an EMBL/GenBank/DDBJ whole genome shotgun (WGS) entry which is preliminary data.</text>
</comment>
<name>A0A9P7BBK2_MAUEX</name>
<dbReference type="InterPro" id="IPR038240">
    <property type="entry name" value="Stn1_C_sf"/>
</dbReference>
<feature type="domain" description="Stn1 C-terminal fungi" evidence="5">
    <location>
        <begin position="248"/>
        <end position="402"/>
    </location>
</feature>
<accession>A0A9P7BBK2</accession>
<evidence type="ECO:0000256" key="2">
    <source>
        <dbReference type="ARBA" id="ARBA00022454"/>
    </source>
</evidence>
<evidence type="ECO:0000313" key="6">
    <source>
        <dbReference type="EMBL" id="KAG0669346.1"/>
    </source>
</evidence>
<keyword evidence="7" id="KW-1185">Reference proteome</keyword>
<dbReference type="Gene3D" id="2.40.50.1040">
    <property type="match status" value="1"/>
</dbReference>
<evidence type="ECO:0008006" key="8">
    <source>
        <dbReference type="Google" id="ProtNLM"/>
    </source>
</evidence>
<evidence type="ECO:0000256" key="1">
    <source>
        <dbReference type="ARBA" id="ARBA00004574"/>
    </source>
</evidence>
<dbReference type="Pfam" id="PF10451">
    <property type="entry name" value="Stn1"/>
    <property type="match status" value="1"/>
</dbReference>
<evidence type="ECO:0000313" key="7">
    <source>
        <dbReference type="Proteomes" id="UP000750334"/>
    </source>
</evidence>
<keyword evidence="2" id="KW-0158">Chromosome</keyword>
<proteinExistence type="predicted"/>
<dbReference type="InterPro" id="IPR024263">
    <property type="entry name" value="Stn1_C_fungi"/>
</dbReference>
<dbReference type="EMBL" id="PUHR01000043">
    <property type="protein sequence ID" value="KAG0669346.1"/>
    <property type="molecule type" value="Genomic_DNA"/>
</dbReference>
<dbReference type="InterPro" id="IPR018856">
    <property type="entry name" value="Stn1_N"/>
</dbReference>
<dbReference type="GO" id="GO:0016233">
    <property type="term" value="P:telomere capping"/>
    <property type="evidence" value="ECO:0007669"/>
    <property type="project" value="InterPro"/>
</dbReference>
<evidence type="ECO:0000259" key="5">
    <source>
        <dbReference type="Pfam" id="PF12659"/>
    </source>
</evidence>
<comment type="subcellular location">
    <subcellularLocation>
        <location evidence="1">Chromosome</location>
        <location evidence="1">Telomere</location>
    </subcellularLocation>
</comment>
<dbReference type="OrthoDB" id="4067425at2759"/>
<dbReference type="GO" id="GO:1990879">
    <property type="term" value="C:CST complex"/>
    <property type="evidence" value="ECO:0007669"/>
    <property type="project" value="InterPro"/>
</dbReference>
<feature type="domain" description="CST complex subunit Stn1 N-terminal" evidence="4">
    <location>
        <begin position="17"/>
        <end position="121"/>
    </location>
</feature>
<organism evidence="6 7">
    <name type="scientific">Maudiozyma exigua</name>
    <name type="common">Yeast</name>
    <name type="synonym">Kazachstania exigua</name>
    <dbReference type="NCBI Taxonomy" id="34358"/>
    <lineage>
        <taxon>Eukaryota</taxon>
        <taxon>Fungi</taxon>
        <taxon>Dikarya</taxon>
        <taxon>Ascomycota</taxon>
        <taxon>Saccharomycotina</taxon>
        <taxon>Saccharomycetes</taxon>
        <taxon>Saccharomycetales</taxon>
        <taxon>Saccharomycetaceae</taxon>
        <taxon>Maudiozyma</taxon>
    </lineage>
</organism>
<dbReference type="Proteomes" id="UP000750334">
    <property type="component" value="Unassembled WGS sequence"/>
</dbReference>
<dbReference type="Pfam" id="PF12659">
    <property type="entry name" value="Stn1_C"/>
    <property type="match status" value="1"/>
</dbReference>
<gene>
    <name evidence="6" type="ORF">C6P45_003871</name>
</gene>
<dbReference type="Gene3D" id="3.30.1370.230">
    <property type="entry name" value="Stn1, C-terminal wHTH domain"/>
    <property type="match status" value="1"/>
</dbReference>
<dbReference type="AlphaFoldDB" id="A0A9P7BBK2"/>
<evidence type="ECO:0000256" key="3">
    <source>
        <dbReference type="ARBA" id="ARBA00022895"/>
    </source>
</evidence>
<reference evidence="6 7" key="1">
    <citation type="submission" date="2020-11" db="EMBL/GenBank/DDBJ databases">
        <title>Kefir isolates.</title>
        <authorList>
            <person name="Marcisauskas S."/>
            <person name="Kim Y."/>
            <person name="Blasche S."/>
        </authorList>
    </citation>
    <scope>NUCLEOTIDE SEQUENCE [LARGE SCALE GENOMIC DNA]</scope>
    <source>
        <strain evidence="6 7">OG2</strain>
    </source>
</reference>
<protein>
    <recommendedName>
        <fullName evidence="8">CST complex subunit Stn1 N-terminal domain-containing protein</fullName>
    </recommendedName>
</protein>